<evidence type="ECO:0000313" key="6">
    <source>
        <dbReference type="EMBL" id="JAQ10518.1"/>
    </source>
</evidence>
<proteinExistence type="inferred from homology"/>
<dbReference type="PANTHER" id="PTHR12483">
    <property type="entry name" value="SOLUTE CARRIER FAMILY 31 COPPER TRANSPORTERS"/>
    <property type="match status" value="1"/>
</dbReference>
<comment type="subcellular location">
    <subcellularLocation>
        <location evidence="4">Membrane</location>
        <topology evidence="4">Multi-pass membrane protein</topology>
    </subcellularLocation>
</comment>
<sequence>MMYFHFGYKENKILFQFWNTASVSDLLIAAIIFGGVTSLMDIVTYINLFMVKRAKTITRCCSLDVATSERCPEHCPPASIKKYTATHFGSTILYGIQTALNFSIMLAFMTYNVWLCSAIVGARVLVYFLLPGKPNPMM</sequence>
<feature type="transmembrane region" description="Helical" evidence="4">
    <location>
        <begin position="111"/>
        <end position="130"/>
    </location>
</feature>
<keyword evidence="4" id="KW-0186">Copper</keyword>
<keyword evidence="4" id="KW-0187">Copper transport</keyword>
<evidence type="ECO:0000256" key="4">
    <source>
        <dbReference type="RuleBase" id="RU367022"/>
    </source>
</evidence>
<name>A0A0A9YLL3_LYGHE</name>
<dbReference type="InterPro" id="IPR007274">
    <property type="entry name" value="Cop_transporter"/>
</dbReference>
<keyword evidence="4" id="KW-0813">Transport</keyword>
<dbReference type="PANTHER" id="PTHR12483:SF115">
    <property type="entry name" value="COPPER TRANSPORT PROTEIN"/>
    <property type="match status" value="1"/>
</dbReference>
<feature type="transmembrane region" description="Helical" evidence="4">
    <location>
        <begin position="26"/>
        <end position="49"/>
    </location>
</feature>
<reference evidence="5" key="1">
    <citation type="journal article" date="2014" name="PLoS ONE">
        <title>Transcriptome-Based Identification of ABC Transporters in the Western Tarnished Plant Bug Lygus hesperus.</title>
        <authorList>
            <person name="Hull J.J."/>
            <person name="Chaney K."/>
            <person name="Geib S.M."/>
            <person name="Fabrick J.A."/>
            <person name="Brent C.S."/>
            <person name="Walsh D."/>
            <person name="Lavine L.C."/>
        </authorList>
    </citation>
    <scope>NUCLEOTIDE SEQUENCE</scope>
</reference>
<keyword evidence="4" id="KW-0406">Ion transport</keyword>
<keyword evidence="1 4" id="KW-0812">Transmembrane</keyword>
<evidence type="ECO:0000256" key="1">
    <source>
        <dbReference type="ARBA" id="ARBA00022692"/>
    </source>
</evidence>
<dbReference type="GO" id="GO:0005375">
    <property type="term" value="F:copper ion transmembrane transporter activity"/>
    <property type="evidence" value="ECO:0007669"/>
    <property type="project" value="UniProtKB-UniRule"/>
</dbReference>
<dbReference type="GO" id="GO:0016020">
    <property type="term" value="C:membrane"/>
    <property type="evidence" value="ECO:0007669"/>
    <property type="project" value="UniProtKB-SubCell"/>
</dbReference>
<comment type="similarity">
    <text evidence="4">Belongs to the copper transporter (Ctr) (TC 1.A.56) family. SLC31A subfamily.</text>
</comment>
<protein>
    <recommendedName>
        <fullName evidence="4">Copper transport protein</fullName>
    </recommendedName>
</protein>
<evidence type="ECO:0000256" key="2">
    <source>
        <dbReference type="ARBA" id="ARBA00022989"/>
    </source>
</evidence>
<reference evidence="6" key="3">
    <citation type="journal article" date="2016" name="Gigascience">
        <title>De novo construction of an expanded transcriptome assembly for the western tarnished plant bug, Lygus hesperus.</title>
        <authorList>
            <person name="Tassone E.E."/>
            <person name="Geib S.M."/>
            <person name="Hall B."/>
            <person name="Fabrick J.A."/>
            <person name="Brent C.S."/>
            <person name="Hull J.J."/>
        </authorList>
    </citation>
    <scope>NUCLEOTIDE SEQUENCE</scope>
</reference>
<accession>A0A0A9YLL3</accession>
<dbReference type="EMBL" id="GDHC01008111">
    <property type="protein sequence ID" value="JAQ10518.1"/>
    <property type="molecule type" value="Transcribed_RNA"/>
</dbReference>
<keyword evidence="3 4" id="KW-0472">Membrane</keyword>
<gene>
    <name evidence="5" type="primary">CTR2_1</name>
    <name evidence="5" type="ORF">CM83_100304</name>
    <name evidence="6" type="ORF">g.29592</name>
</gene>
<dbReference type="AlphaFoldDB" id="A0A0A9YLL3"/>
<dbReference type="EMBL" id="GBHO01009647">
    <property type="protein sequence ID" value="JAG33957.1"/>
    <property type="molecule type" value="Transcribed_RNA"/>
</dbReference>
<organism evidence="5">
    <name type="scientific">Lygus hesperus</name>
    <name type="common">Western plant bug</name>
    <dbReference type="NCBI Taxonomy" id="30085"/>
    <lineage>
        <taxon>Eukaryota</taxon>
        <taxon>Metazoa</taxon>
        <taxon>Ecdysozoa</taxon>
        <taxon>Arthropoda</taxon>
        <taxon>Hexapoda</taxon>
        <taxon>Insecta</taxon>
        <taxon>Pterygota</taxon>
        <taxon>Neoptera</taxon>
        <taxon>Paraneoptera</taxon>
        <taxon>Hemiptera</taxon>
        <taxon>Heteroptera</taxon>
        <taxon>Panheteroptera</taxon>
        <taxon>Cimicomorpha</taxon>
        <taxon>Miridae</taxon>
        <taxon>Mirini</taxon>
        <taxon>Lygus</taxon>
    </lineage>
</organism>
<dbReference type="Pfam" id="PF04145">
    <property type="entry name" value="Ctr"/>
    <property type="match status" value="1"/>
</dbReference>
<evidence type="ECO:0000313" key="5">
    <source>
        <dbReference type="EMBL" id="JAG33957.1"/>
    </source>
</evidence>
<reference evidence="5" key="2">
    <citation type="submission" date="2014-07" db="EMBL/GenBank/DDBJ databases">
        <authorList>
            <person name="Hull J."/>
        </authorList>
    </citation>
    <scope>NUCLEOTIDE SEQUENCE</scope>
</reference>
<keyword evidence="2 4" id="KW-1133">Transmembrane helix</keyword>
<evidence type="ECO:0000256" key="3">
    <source>
        <dbReference type="ARBA" id="ARBA00023136"/>
    </source>
</evidence>